<accession>A0A197KF45</accession>
<proteinExistence type="predicted"/>
<sequence>MHTARLLQQASRGMKPPKDVVPLITFVSGGLAFEKKSLRLRKLDDHVVQTHQPYMPTVEVGLKLYPYNTPTTEAPTQANGRTYPDSIDSGILLARGGVGGAGGPVQLRASTSTERFVLGHGLEVLRPLLFEEMVLHDISCILRGHHVPVMGASWSELQD</sequence>
<organism evidence="1 2">
    <name type="scientific">Linnemannia elongata AG-77</name>
    <dbReference type="NCBI Taxonomy" id="1314771"/>
    <lineage>
        <taxon>Eukaryota</taxon>
        <taxon>Fungi</taxon>
        <taxon>Fungi incertae sedis</taxon>
        <taxon>Mucoromycota</taxon>
        <taxon>Mortierellomycotina</taxon>
        <taxon>Mortierellomycetes</taxon>
        <taxon>Mortierellales</taxon>
        <taxon>Mortierellaceae</taxon>
        <taxon>Linnemannia</taxon>
    </lineage>
</organism>
<keyword evidence="2" id="KW-1185">Reference proteome</keyword>
<dbReference type="Proteomes" id="UP000078512">
    <property type="component" value="Unassembled WGS sequence"/>
</dbReference>
<name>A0A197KF45_9FUNG</name>
<protein>
    <submittedName>
        <fullName evidence="1">Uncharacterized protein</fullName>
    </submittedName>
</protein>
<reference evidence="1 2" key="1">
    <citation type="submission" date="2016-05" db="EMBL/GenBank/DDBJ databases">
        <title>Genome sequencing reveals origins of a unique bacterial endosymbiosis in the earliest lineages of terrestrial Fungi.</title>
        <authorList>
            <consortium name="DOE Joint Genome Institute"/>
            <person name="Uehling J."/>
            <person name="Gryganskyi A."/>
            <person name="Hameed K."/>
            <person name="Tschaplinski T."/>
            <person name="Misztal P."/>
            <person name="Wu S."/>
            <person name="Desiro A."/>
            <person name="Vande Pol N."/>
            <person name="Du Z.-Y."/>
            <person name="Zienkiewicz A."/>
            <person name="Zienkiewicz K."/>
            <person name="Morin E."/>
            <person name="Tisserant E."/>
            <person name="Splivallo R."/>
            <person name="Hainaut M."/>
            <person name="Henrissat B."/>
            <person name="Ohm R."/>
            <person name="Kuo A."/>
            <person name="Yan J."/>
            <person name="Lipzen A."/>
            <person name="Nolan M."/>
            <person name="Labutti K."/>
            <person name="Barry K."/>
            <person name="Goldstein A."/>
            <person name="Labbe J."/>
            <person name="Schadt C."/>
            <person name="Tuskan G."/>
            <person name="Grigoriev I."/>
            <person name="Martin F."/>
            <person name="Vilgalys R."/>
            <person name="Bonito G."/>
        </authorList>
    </citation>
    <scope>NUCLEOTIDE SEQUENCE [LARGE SCALE GENOMIC DNA]</scope>
    <source>
        <strain evidence="1 2">AG-77</strain>
    </source>
</reference>
<gene>
    <name evidence="1" type="ORF">K457DRAFT_12998</name>
</gene>
<dbReference type="EMBL" id="KV442013">
    <property type="protein sequence ID" value="OAQ35783.1"/>
    <property type="molecule type" value="Genomic_DNA"/>
</dbReference>
<evidence type="ECO:0000313" key="2">
    <source>
        <dbReference type="Proteomes" id="UP000078512"/>
    </source>
</evidence>
<dbReference type="AlphaFoldDB" id="A0A197KF45"/>
<evidence type="ECO:0000313" key="1">
    <source>
        <dbReference type="EMBL" id="OAQ35783.1"/>
    </source>
</evidence>